<evidence type="ECO:0000313" key="9">
    <source>
        <dbReference type="Proteomes" id="UP000476338"/>
    </source>
</evidence>
<dbReference type="EMBL" id="VWSJ01000015">
    <property type="protein sequence ID" value="MSN96495.1"/>
    <property type="molecule type" value="Genomic_DNA"/>
</dbReference>
<dbReference type="NCBIfam" id="NF010719">
    <property type="entry name" value="PRK14121.1"/>
    <property type="match status" value="1"/>
</dbReference>
<keyword evidence="6 7" id="KW-0819">tRNA processing</keyword>
<evidence type="ECO:0000256" key="4">
    <source>
        <dbReference type="ARBA" id="ARBA00022679"/>
    </source>
</evidence>
<dbReference type="CDD" id="cd02440">
    <property type="entry name" value="AdoMet_MTases"/>
    <property type="match status" value="1"/>
</dbReference>
<comment type="function">
    <text evidence="2 7">Catalyzes the formation of N(7)-methylguanine at position 46 (m7G46) in tRNA.</text>
</comment>
<comment type="caution">
    <text evidence="8">The sequence shown here is derived from an EMBL/GenBank/DDBJ whole genome shotgun (WGS) entry which is preliminary data.</text>
</comment>
<evidence type="ECO:0000256" key="7">
    <source>
        <dbReference type="HAMAP-Rule" id="MF_01057"/>
    </source>
</evidence>
<keyword evidence="9" id="KW-1185">Reference proteome</keyword>
<evidence type="ECO:0000256" key="1">
    <source>
        <dbReference type="ARBA" id="ARBA00000142"/>
    </source>
</evidence>
<dbReference type="EC" id="2.1.1.33" evidence="7"/>
<keyword evidence="5 7" id="KW-0949">S-adenosyl-L-methionine</keyword>
<evidence type="ECO:0000256" key="6">
    <source>
        <dbReference type="ARBA" id="ARBA00022694"/>
    </source>
</evidence>
<comment type="pathway">
    <text evidence="7">tRNA modification; N(7)-methylguanine-tRNA biosynthesis.</text>
</comment>
<evidence type="ECO:0000256" key="3">
    <source>
        <dbReference type="ARBA" id="ARBA00022603"/>
    </source>
</evidence>
<name>A0A6L5WKF7_9BACT</name>
<evidence type="ECO:0000256" key="2">
    <source>
        <dbReference type="ARBA" id="ARBA00003015"/>
    </source>
</evidence>
<keyword evidence="4 7" id="KW-0808">Transferase</keyword>
<sequence length="390" mass="45576">MPNFIASNIKKINFPSTRDGVSFLKIARGRKVDFILTSVKNETFFITIKPKNDKFVIKGEKLTRPAKIGLLQKSLEIFRDEFCSGIIKNAIKFNKNSLLENIGIIKNSDEALIYLKNAKKVAIEIGFGSGRHLLFRAKNNPDMLFIGVEIYKPAIEQVAKLALKQGISNLILLNCDARNFLSLIDSNLVDLLYIHFPVPWDDAPHRRVISDEILTEIQRVLKFDAKFELRSDSREFVDFSLSKILNLDGVEVLVFKDRDIEISSKYEDRWKRQNKNIYDVIFTNKIVSDKILKNDEFDFTPISPHSIRQNFRNQTYKFNDFFIHFEEFYEFSCDEVMIKLSFGSFDMSESCFIKFTKNRCEYFLTKPSKSEINFKAHKKIEEILNQWQMM</sequence>
<dbReference type="InterPro" id="IPR055361">
    <property type="entry name" value="tRNA_methyltr_TrmB_bact"/>
</dbReference>
<keyword evidence="3 7" id="KW-0489">Methyltransferase</keyword>
<feature type="binding site" evidence="7">
    <location>
        <position position="176"/>
    </location>
    <ligand>
        <name>S-adenosyl-L-methionine</name>
        <dbReference type="ChEBI" id="CHEBI:59789"/>
    </ligand>
</feature>
<comment type="catalytic activity">
    <reaction evidence="1 7">
        <text>guanosine(46) in tRNA + S-adenosyl-L-methionine = N(7)-methylguanosine(46) in tRNA + S-adenosyl-L-homocysteine</text>
        <dbReference type="Rhea" id="RHEA:42708"/>
        <dbReference type="Rhea" id="RHEA-COMP:10188"/>
        <dbReference type="Rhea" id="RHEA-COMP:10189"/>
        <dbReference type="ChEBI" id="CHEBI:57856"/>
        <dbReference type="ChEBI" id="CHEBI:59789"/>
        <dbReference type="ChEBI" id="CHEBI:74269"/>
        <dbReference type="ChEBI" id="CHEBI:74480"/>
        <dbReference type="EC" id="2.1.1.33"/>
    </reaction>
</comment>
<proteinExistence type="inferred from homology"/>
<dbReference type="RefSeq" id="WP_154570765.1">
    <property type="nucleotide sequence ID" value="NZ_VWSJ01000015.1"/>
</dbReference>
<feature type="binding site" evidence="7">
    <location>
        <position position="149"/>
    </location>
    <ligand>
        <name>S-adenosyl-L-methionine</name>
        <dbReference type="ChEBI" id="CHEBI:59789"/>
    </ligand>
</feature>
<dbReference type="GO" id="GO:0008176">
    <property type="term" value="F:tRNA (guanine(46)-N7)-methyltransferase activity"/>
    <property type="evidence" value="ECO:0007669"/>
    <property type="project" value="UniProtKB-UniRule"/>
</dbReference>
<dbReference type="UniPathway" id="UPA00989"/>
<accession>A0A6L5WKF7</accession>
<evidence type="ECO:0000256" key="5">
    <source>
        <dbReference type="ARBA" id="ARBA00022691"/>
    </source>
</evidence>
<dbReference type="PANTHER" id="PTHR23417">
    <property type="entry name" value="3-DEOXY-D-MANNO-OCTULOSONIC-ACID TRANSFERASE/TRNA GUANINE-N 7 - -METHYLTRANSFERASE"/>
    <property type="match status" value="1"/>
</dbReference>
<dbReference type="InterPro" id="IPR003358">
    <property type="entry name" value="tRNA_(Gua-N-7)_MeTrfase_Trmb"/>
</dbReference>
<protein>
    <recommendedName>
        <fullName evidence="7">tRNA (guanine-N(7)-)-methyltransferase</fullName>
        <ecNumber evidence="7">2.1.1.33</ecNumber>
    </recommendedName>
    <alternativeName>
        <fullName evidence="7">tRNA (guanine(46)-N(7))-methyltransferase</fullName>
    </alternativeName>
    <alternativeName>
        <fullName evidence="7">tRNA(m7G46)-methyltransferase</fullName>
    </alternativeName>
</protein>
<dbReference type="GO" id="GO:0043527">
    <property type="term" value="C:tRNA methyltransferase complex"/>
    <property type="evidence" value="ECO:0007669"/>
    <property type="project" value="TreeGrafter"/>
</dbReference>
<comment type="similarity">
    <text evidence="7">Belongs to the class I-like SAM-binding methyltransferase superfamily. TrmB family.</text>
</comment>
<reference evidence="8 9" key="1">
    <citation type="submission" date="2019-09" db="EMBL/GenBank/DDBJ databases">
        <authorList>
            <person name="Silva M."/>
            <person name="Pereira G."/>
            <person name="Lopes-Da-Costa L."/>
            <person name="Silva E."/>
        </authorList>
    </citation>
    <scope>NUCLEOTIDE SEQUENCE [LARGE SCALE GENOMIC DNA]</scope>
    <source>
        <strain evidence="8 9">FMV-PI01</strain>
    </source>
</reference>
<feature type="binding site" evidence="7">
    <location>
        <position position="124"/>
    </location>
    <ligand>
        <name>S-adenosyl-L-methionine</name>
        <dbReference type="ChEBI" id="CHEBI:59789"/>
    </ligand>
</feature>
<dbReference type="Proteomes" id="UP000476338">
    <property type="component" value="Unassembled WGS sequence"/>
</dbReference>
<evidence type="ECO:0000313" key="8">
    <source>
        <dbReference type="EMBL" id="MSN96495.1"/>
    </source>
</evidence>
<dbReference type="PROSITE" id="PS51625">
    <property type="entry name" value="SAM_MT_TRMB"/>
    <property type="match status" value="1"/>
</dbReference>
<dbReference type="AlphaFoldDB" id="A0A6L5WKF7"/>
<dbReference type="Pfam" id="PF02390">
    <property type="entry name" value="Methyltransf_4"/>
    <property type="match status" value="1"/>
</dbReference>
<dbReference type="HAMAP" id="MF_01057">
    <property type="entry name" value="tRNA_methyltr_TrmB"/>
    <property type="match status" value="1"/>
</dbReference>
<feature type="binding site" evidence="7">
    <location>
        <position position="232"/>
    </location>
    <ligand>
        <name>substrate</name>
    </ligand>
</feature>
<dbReference type="Gene3D" id="3.40.50.150">
    <property type="entry name" value="Vaccinia Virus protein VP39"/>
    <property type="match status" value="1"/>
</dbReference>
<comment type="caution">
    <text evidence="7">Lacks conserved residue(s) required for the propagation of feature annotation.</text>
</comment>
<dbReference type="SUPFAM" id="SSF53335">
    <property type="entry name" value="S-adenosyl-L-methionine-dependent methyltransferases"/>
    <property type="match status" value="1"/>
</dbReference>
<dbReference type="PANTHER" id="PTHR23417:SF14">
    <property type="entry name" value="PENTACOTRIPEPTIDE-REPEAT REGION OF PRORP DOMAIN-CONTAINING PROTEIN"/>
    <property type="match status" value="1"/>
</dbReference>
<reference evidence="8 9" key="2">
    <citation type="submission" date="2020-03" db="EMBL/GenBank/DDBJ databases">
        <title>Campylobacter portucalensis sp. nov., a new species of Campylobacter isolated from the reproductive tract of bulls.</title>
        <authorList>
            <person name="Silva M.F."/>
            <person name="Pereira G."/>
            <person name="Carneiro C."/>
            <person name="Hemphill A."/>
            <person name="Mateus L."/>
            <person name="Lopes-Da-Costa L."/>
            <person name="Silva E."/>
        </authorList>
    </citation>
    <scope>NUCLEOTIDE SEQUENCE [LARGE SCALE GENOMIC DNA]</scope>
    <source>
        <strain evidence="8 9">FMV-PI01</strain>
    </source>
</reference>
<organism evidence="8 9">
    <name type="scientific">Campylobacter portucalensis</name>
    <dbReference type="NCBI Taxonomy" id="2608384"/>
    <lineage>
        <taxon>Bacteria</taxon>
        <taxon>Pseudomonadati</taxon>
        <taxon>Campylobacterota</taxon>
        <taxon>Epsilonproteobacteria</taxon>
        <taxon>Campylobacterales</taxon>
        <taxon>Campylobacteraceae</taxon>
        <taxon>Campylobacter</taxon>
    </lineage>
</organism>
<gene>
    <name evidence="7 8" type="primary">trmB</name>
    <name evidence="8" type="ORF">F1B92_04820</name>
</gene>
<dbReference type="InterPro" id="IPR029063">
    <property type="entry name" value="SAM-dependent_MTases_sf"/>
</dbReference>